<dbReference type="InterPro" id="IPR038673">
    <property type="entry name" value="OprB_sf"/>
</dbReference>
<organism evidence="3 4">
    <name type="scientific">Rhizobium tropici</name>
    <dbReference type="NCBI Taxonomy" id="398"/>
    <lineage>
        <taxon>Bacteria</taxon>
        <taxon>Pseudomonadati</taxon>
        <taxon>Pseudomonadota</taxon>
        <taxon>Alphaproteobacteria</taxon>
        <taxon>Hyphomicrobiales</taxon>
        <taxon>Rhizobiaceae</taxon>
        <taxon>Rhizobium/Agrobacterium group</taxon>
        <taxon>Rhizobium</taxon>
    </lineage>
</organism>
<dbReference type="PANTHER" id="PTHR37944">
    <property type="entry name" value="PORIN B"/>
    <property type="match status" value="1"/>
</dbReference>
<dbReference type="InterPro" id="IPR007049">
    <property type="entry name" value="Carb-sel_porin_OprB"/>
</dbReference>
<evidence type="ECO:0000256" key="2">
    <source>
        <dbReference type="RuleBase" id="RU363072"/>
    </source>
</evidence>
<dbReference type="AlphaFoldDB" id="A0A5B0VSV7"/>
<dbReference type="GO" id="GO:0016020">
    <property type="term" value="C:membrane"/>
    <property type="evidence" value="ECO:0007669"/>
    <property type="project" value="InterPro"/>
</dbReference>
<dbReference type="Pfam" id="PF04966">
    <property type="entry name" value="OprB"/>
    <property type="match status" value="1"/>
</dbReference>
<proteinExistence type="inferred from homology"/>
<dbReference type="Proteomes" id="UP000323608">
    <property type="component" value="Unassembled WGS sequence"/>
</dbReference>
<dbReference type="OrthoDB" id="8410954at2"/>
<name>A0A5B0VSV7_RHITR</name>
<protein>
    <submittedName>
        <fullName evidence="3">Carbohydrate porin</fullName>
    </submittedName>
</protein>
<sequence>MGDPRSTLTAETMIRSRGEPTMQHDKFTDNNLNCSSTMPAKRILRSALFLGAVAIIIPSQAFSQTVDQKQAGMNVVKKRERHALKVKSLVNNDEAAAAALKASSSSPAISAGDQALMQARSKTAARFDNYQIKGFNIPYPSYSDSLLQDYGSIRSKLDEYGIGIVGDVTAIGAYNLLDGPRSGPGPVMADGRQSDQQFWGQKLSGTNFLQAGLSFDTDRWWGVPDGQIVVMGVNTVSSWQNYNPNQTAVAAITWYQTLFDKSLELKFGIQTNEKEWVGTVIGGNIANPIGSSAAVHYEMGLGPVPAAQPSARLKWNITDNIYEQIGVMRSLPINGPTGNPIYDNRIYNPSNLDFDVPNGGLLAINEIGYKTAASPGVHSTWLRGGIMWNNSDFNNFATGRKQSGAVAGYLLGDYQLTQIAPDSIFSAYRGLYAGATMMMGDEDVLPFFASYEARLYGIGLMDSRPQDMISLSYTYNDISKSLGRQINSFSNLSGLFANSASQTAQLSYTAHVTDGVSATLGVGYTMNPSVTQRREDRNALNVILALFMPL</sequence>
<dbReference type="GO" id="GO:0015288">
    <property type="term" value="F:porin activity"/>
    <property type="evidence" value="ECO:0007669"/>
    <property type="project" value="InterPro"/>
</dbReference>
<evidence type="ECO:0000313" key="4">
    <source>
        <dbReference type="Proteomes" id="UP000323608"/>
    </source>
</evidence>
<dbReference type="EMBL" id="VNIP01000014">
    <property type="protein sequence ID" value="KAA1176981.1"/>
    <property type="molecule type" value="Genomic_DNA"/>
</dbReference>
<reference evidence="3 4" key="1">
    <citation type="submission" date="2019-07" db="EMBL/GenBank/DDBJ databases">
        <title>The Draft Genome Sequence of Rhizobium tropici SARCC-755 Associated with Superior Nodulation on Pigeonpea (Cajanus cajan (L.) Millsp.).</title>
        <authorList>
            <person name="Bopape F.L."/>
            <person name="Hassen A.I."/>
            <person name="Swanevelder Z.H."/>
            <person name="Gwata E.T."/>
        </authorList>
    </citation>
    <scope>NUCLEOTIDE SEQUENCE [LARGE SCALE GENOMIC DNA]</scope>
    <source>
        <strain evidence="3 4">SARCC-755</strain>
    </source>
</reference>
<dbReference type="Gene3D" id="2.40.160.180">
    <property type="entry name" value="Carbohydrate-selective porin OprB"/>
    <property type="match status" value="1"/>
</dbReference>
<comment type="caution">
    <text evidence="3">The sequence shown here is derived from an EMBL/GenBank/DDBJ whole genome shotgun (WGS) entry which is preliminary data.</text>
</comment>
<evidence type="ECO:0000313" key="3">
    <source>
        <dbReference type="EMBL" id="KAA1176981.1"/>
    </source>
</evidence>
<comment type="similarity">
    <text evidence="1 2">Belongs to the OprB family.</text>
</comment>
<accession>A0A5B0VSV7</accession>
<dbReference type="InterPro" id="IPR052932">
    <property type="entry name" value="OprB_Porin"/>
</dbReference>
<gene>
    <name evidence="3" type="ORF">FP026_25805</name>
</gene>
<dbReference type="PANTHER" id="PTHR37944:SF1">
    <property type="entry name" value="PORIN B"/>
    <property type="match status" value="1"/>
</dbReference>
<evidence type="ECO:0000256" key="1">
    <source>
        <dbReference type="ARBA" id="ARBA00008769"/>
    </source>
</evidence>
<dbReference type="GO" id="GO:0008643">
    <property type="term" value="P:carbohydrate transport"/>
    <property type="evidence" value="ECO:0007669"/>
    <property type="project" value="InterPro"/>
</dbReference>